<protein>
    <submittedName>
        <fullName evidence="2">Uncharacterized protein</fullName>
    </submittedName>
</protein>
<organism evidence="2">
    <name type="scientific">marine sediment metagenome</name>
    <dbReference type="NCBI Taxonomy" id="412755"/>
    <lineage>
        <taxon>unclassified sequences</taxon>
        <taxon>metagenomes</taxon>
        <taxon>ecological metagenomes</taxon>
    </lineage>
</organism>
<feature type="region of interest" description="Disordered" evidence="1">
    <location>
        <begin position="118"/>
        <end position="139"/>
    </location>
</feature>
<name>X0SD31_9ZZZZ</name>
<feature type="non-terminal residue" evidence="2">
    <location>
        <position position="1"/>
    </location>
</feature>
<comment type="caution">
    <text evidence="2">The sequence shown here is derived from an EMBL/GenBank/DDBJ whole genome shotgun (WGS) entry which is preliminary data.</text>
</comment>
<evidence type="ECO:0000256" key="1">
    <source>
        <dbReference type="SAM" id="MobiDB-lite"/>
    </source>
</evidence>
<proteinExistence type="predicted"/>
<dbReference type="AlphaFoldDB" id="X0SD31"/>
<dbReference type="EMBL" id="BARS01005415">
    <property type="protein sequence ID" value="GAF73031.1"/>
    <property type="molecule type" value="Genomic_DNA"/>
</dbReference>
<sequence length="438" mass="48154">QLNEGFAGTAEEIAMSKEVRRLHGNKNYEGLESQLVDPRSKQQVLSDAARNAKIKALEVEKSKAEAMRDWGRFKTAEAQLQQLAKGELPVTGKLREQSVGRTTPTDVARAEGREVITEPPRPVEPSMANPPRYPGEVTAPERYAPQTPRAAEAGAAAEEAAGIAQKRLNRQRGLEQSQEVMLVNMLGEKGTSLDSFTGKPALKSALKEAKEAAANKGYYFPTKPGDKFSVWNLQRIKRSLADDVNATQVEGSLKATQRAEATEVLDNFDSWIKSKSDQYKKADTNWKAESEPIDQMEIGQAYVDALTPKKGTREDVGSFMNVTAPDVVSVKSRPDVKGAQRPIPVSKLSPENVAKRENVRSEINRDIELSDQAKAGNQAMNRVVGTMYDMPKVGILERSVVIANAILKRIEGVNSDFALDVITKKMSDPSEFARMMKA</sequence>
<feature type="region of interest" description="Disordered" evidence="1">
    <location>
        <begin position="89"/>
        <end position="108"/>
    </location>
</feature>
<feature type="non-terminal residue" evidence="2">
    <location>
        <position position="438"/>
    </location>
</feature>
<gene>
    <name evidence="2" type="ORF">S01H1_10610</name>
</gene>
<reference evidence="2" key="1">
    <citation type="journal article" date="2014" name="Front. Microbiol.">
        <title>High frequency of phylogenetically diverse reductive dehalogenase-homologous genes in deep subseafloor sedimentary metagenomes.</title>
        <authorList>
            <person name="Kawai M."/>
            <person name="Futagami T."/>
            <person name="Toyoda A."/>
            <person name="Takaki Y."/>
            <person name="Nishi S."/>
            <person name="Hori S."/>
            <person name="Arai W."/>
            <person name="Tsubouchi T."/>
            <person name="Morono Y."/>
            <person name="Uchiyama I."/>
            <person name="Ito T."/>
            <person name="Fujiyama A."/>
            <person name="Inagaki F."/>
            <person name="Takami H."/>
        </authorList>
    </citation>
    <scope>NUCLEOTIDE SEQUENCE</scope>
    <source>
        <strain evidence="2">Expedition CK06-06</strain>
    </source>
</reference>
<accession>X0SD31</accession>
<evidence type="ECO:0000313" key="2">
    <source>
        <dbReference type="EMBL" id="GAF73031.1"/>
    </source>
</evidence>